<keyword evidence="3" id="KW-1185">Reference proteome</keyword>
<protein>
    <submittedName>
        <fullName evidence="2">Uncharacterized protein</fullName>
    </submittedName>
</protein>
<reference evidence="2" key="1">
    <citation type="submission" date="2021-01" db="EMBL/GenBank/DDBJ databases">
        <authorList>
            <consortium name="Aspergillus puulaauensis MK2 genome sequencing consortium"/>
            <person name="Kazuki M."/>
            <person name="Futagami T."/>
        </authorList>
    </citation>
    <scope>NUCLEOTIDE SEQUENCE</scope>
    <source>
        <strain evidence="2">MK2</strain>
    </source>
</reference>
<organism evidence="2 3">
    <name type="scientific">Aspergillus puulaauensis</name>
    <dbReference type="NCBI Taxonomy" id="1220207"/>
    <lineage>
        <taxon>Eukaryota</taxon>
        <taxon>Fungi</taxon>
        <taxon>Dikarya</taxon>
        <taxon>Ascomycota</taxon>
        <taxon>Pezizomycotina</taxon>
        <taxon>Eurotiomycetes</taxon>
        <taxon>Eurotiomycetidae</taxon>
        <taxon>Eurotiales</taxon>
        <taxon>Aspergillaceae</taxon>
        <taxon>Aspergillus</taxon>
    </lineage>
</organism>
<reference evidence="2" key="2">
    <citation type="submission" date="2021-02" db="EMBL/GenBank/DDBJ databases">
        <title>Aspergillus puulaauensis MK2 genome sequence.</title>
        <authorList>
            <person name="Futagami T."/>
            <person name="Mori K."/>
            <person name="Kadooka C."/>
            <person name="Tanaka T."/>
        </authorList>
    </citation>
    <scope>NUCLEOTIDE SEQUENCE</scope>
    <source>
        <strain evidence="2">MK2</strain>
    </source>
</reference>
<evidence type="ECO:0000256" key="1">
    <source>
        <dbReference type="SAM" id="MobiDB-lite"/>
    </source>
</evidence>
<dbReference type="RefSeq" id="XP_041556932.1">
    <property type="nucleotide sequence ID" value="XM_041704336.1"/>
</dbReference>
<sequence length="282" mass="30852">MQSIILRLAVPDPSLYCVPSGSPTMSSSILHSCPFCGHVTDISEILAGFVGNPHCTKCGLSASESSQKAQDDLVSLFSTHMSMGPTSMTTEDGIPRAASPSPITYSITQHYHHSAHVAHRACMSGPVQGNTPSRNIEVANHALFDVLKYHNILPSSLSPGQLELFANALPEQQVRLIQMWQICPEPSKGSQWPIQRTQAAHANDLEMGDSTHELNNGDNVHYFAEPYMLAGYELGRESKPRHFGPPANEPTTGSPYRISSDPVYQGGAQRWWEQTQPATIEY</sequence>
<evidence type="ECO:0000313" key="2">
    <source>
        <dbReference type="EMBL" id="BCS24738.1"/>
    </source>
</evidence>
<dbReference type="OrthoDB" id="5357075at2759"/>
<dbReference type="AlphaFoldDB" id="A0A7R7XPU1"/>
<feature type="region of interest" description="Disordered" evidence="1">
    <location>
        <begin position="238"/>
        <end position="258"/>
    </location>
</feature>
<name>A0A7R7XPU1_9EURO</name>
<evidence type="ECO:0000313" key="3">
    <source>
        <dbReference type="Proteomes" id="UP000654913"/>
    </source>
</evidence>
<dbReference type="EMBL" id="AP024446">
    <property type="protein sequence ID" value="BCS24738.1"/>
    <property type="molecule type" value="Genomic_DNA"/>
</dbReference>
<gene>
    <name evidence="2" type="ORF">APUU_41182A</name>
</gene>
<dbReference type="Proteomes" id="UP000654913">
    <property type="component" value="Chromosome 4"/>
</dbReference>
<proteinExistence type="predicted"/>
<accession>A0A7R7XPU1</accession>
<dbReference type="GeneID" id="64974743"/>
<dbReference type="KEGG" id="apuu:APUU_41182A"/>